<keyword evidence="5 9" id="KW-0798">TonB box</keyword>
<dbReference type="InterPro" id="IPR036942">
    <property type="entry name" value="Beta-barrel_TonB_sf"/>
</dbReference>
<evidence type="ECO:0000256" key="9">
    <source>
        <dbReference type="RuleBase" id="RU003357"/>
    </source>
</evidence>
<feature type="signal peptide" evidence="10">
    <location>
        <begin position="1"/>
        <end position="18"/>
    </location>
</feature>
<evidence type="ECO:0000256" key="2">
    <source>
        <dbReference type="ARBA" id="ARBA00022448"/>
    </source>
</evidence>
<evidence type="ECO:0000256" key="6">
    <source>
        <dbReference type="ARBA" id="ARBA00023136"/>
    </source>
</evidence>
<dbReference type="PROSITE" id="PS52016">
    <property type="entry name" value="TONB_DEPENDENT_REC_3"/>
    <property type="match status" value="1"/>
</dbReference>
<comment type="caution">
    <text evidence="13">The sequence shown here is derived from an EMBL/GenBank/DDBJ whole genome shotgun (WGS) entry which is preliminary data.</text>
</comment>
<keyword evidence="4 8" id="KW-0812">Transmembrane</keyword>
<evidence type="ECO:0000256" key="5">
    <source>
        <dbReference type="ARBA" id="ARBA00023077"/>
    </source>
</evidence>
<accession>A0ABP8MKW5</accession>
<evidence type="ECO:0000259" key="12">
    <source>
        <dbReference type="Pfam" id="PF07715"/>
    </source>
</evidence>
<evidence type="ECO:0000313" key="14">
    <source>
        <dbReference type="Proteomes" id="UP001501410"/>
    </source>
</evidence>
<feature type="domain" description="TonB-dependent receptor plug" evidence="12">
    <location>
        <begin position="46"/>
        <end position="146"/>
    </location>
</feature>
<keyword evidence="13" id="KW-0675">Receptor</keyword>
<evidence type="ECO:0000256" key="3">
    <source>
        <dbReference type="ARBA" id="ARBA00022452"/>
    </source>
</evidence>
<dbReference type="SUPFAM" id="SSF56935">
    <property type="entry name" value="Porins"/>
    <property type="match status" value="1"/>
</dbReference>
<dbReference type="InterPro" id="IPR012910">
    <property type="entry name" value="Plug_dom"/>
</dbReference>
<dbReference type="Pfam" id="PF00593">
    <property type="entry name" value="TonB_dep_Rec_b-barrel"/>
    <property type="match status" value="1"/>
</dbReference>
<dbReference type="InterPro" id="IPR039426">
    <property type="entry name" value="TonB-dep_rcpt-like"/>
</dbReference>
<dbReference type="Gene3D" id="2.40.170.20">
    <property type="entry name" value="TonB-dependent receptor, beta-barrel domain"/>
    <property type="match status" value="1"/>
</dbReference>
<name>A0ABP8MKW5_9BACT</name>
<comment type="similarity">
    <text evidence="8 9">Belongs to the TonB-dependent receptor family.</text>
</comment>
<evidence type="ECO:0000313" key="13">
    <source>
        <dbReference type="EMBL" id="GAA4451103.1"/>
    </source>
</evidence>
<dbReference type="InterPro" id="IPR037066">
    <property type="entry name" value="Plug_dom_sf"/>
</dbReference>
<comment type="subcellular location">
    <subcellularLocation>
        <location evidence="1 8">Cell outer membrane</location>
        <topology evidence="1 8">Multi-pass membrane protein</topology>
    </subcellularLocation>
</comment>
<evidence type="ECO:0000256" key="10">
    <source>
        <dbReference type="SAM" id="SignalP"/>
    </source>
</evidence>
<gene>
    <name evidence="13" type="ORF">GCM10023092_08150</name>
</gene>
<keyword evidence="2 8" id="KW-0813">Transport</keyword>
<evidence type="ECO:0000256" key="1">
    <source>
        <dbReference type="ARBA" id="ARBA00004571"/>
    </source>
</evidence>
<evidence type="ECO:0000256" key="8">
    <source>
        <dbReference type="PROSITE-ProRule" id="PRU01360"/>
    </source>
</evidence>
<dbReference type="RefSeq" id="WP_344822955.1">
    <property type="nucleotide sequence ID" value="NZ_BAABEZ010000004.1"/>
</dbReference>
<keyword evidence="6 8" id="KW-0472">Membrane</keyword>
<keyword evidence="3 8" id="KW-1134">Transmembrane beta strand</keyword>
<feature type="domain" description="TonB-dependent receptor-like beta-barrel" evidence="11">
    <location>
        <begin position="228"/>
        <end position="618"/>
    </location>
</feature>
<keyword evidence="14" id="KW-1185">Reference proteome</keyword>
<dbReference type="Proteomes" id="UP001501410">
    <property type="component" value="Unassembled WGS sequence"/>
</dbReference>
<evidence type="ECO:0000259" key="11">
    <source>
        <dbReference type="Pfam" id="PF00593"/>
    </source>
</evidence>
<feature type="chain" id="PRO_5045038781" evidence="10">
    <location>
        <begin position="19"/>
        <end position="672"/>
    </location>
</feature>
<proteinExistence type="inferred from homology"/>
<dbReference type="InterPro" id="IPR000531">
    <property type="entry name" value="Beta-barrel_TonB"/>
</dbReference>
<organism evidence="13 14">
    <name type="scientific">Rurimicrobium arvi</name>
    <dbReference type="NCBI Taxonomy" id="2049916"/>
    <lineage>
        <taxon>Bacteria</taxon>
        <taxon>Pseudomonadati</taxon>
        <taxon>Bacteroidota</taxon>
        <taxon>Chitinophagia</taxon>
        <taxon>Chitinophagales</taxon>
        <taxon>Chitinophagaceae</taxon>
        <taxon>Rurimicrobium</taxon>
    </lineage>
</organism>
<keyword evidence="7 8" id="KW-0998">Cell outer membrane</keyword>
<protein>
    <submittedName>
        <fullName evidence="13">TonB-dependent receptor</fullName>
    </submittedName>
</protein>
<sequence length="672" mass="75904">MKKMMVLLAFQVWFTVQAQETDTAGRLSEVVIRGANRAVGRGEQVIPTEIISTEFFRKNPTANLLEAVALLNGVRPQLNCSVCNTGDIHINGMEGPYTMVLIDGMPIVSSLSTVYGFSGIPNSIIERVEIIKGPAGAQYSPEAMGGLINIITKKVSAAPRLSIDMYGTSWLESNTDIATRFRIGKKIQSLLSANYYRFQTPTDHNRDGFTDMPLQNRVSLFNKWSFARKQNKVAEIALRCLQEDRWGGQTFWKPYMRGTETAYAEQITTKRWESIAQYEWPLKEKIKSQLSYNWHDQNSMYGTTAFVARQQVFFGQTIWEKQVSVHHLLLGSSIRYTWYDDNTPATRSADSSRNQPSKRSLSGAFLQDEWSVCSGVTLSLGYRADYDPVHKWIHTPRVALKYSNGYAHTFRLAAGNGYRVVNVFTEDHAALSGARDVVIAEQLRPERSWSSTCDYLFRFAGNYGTGSIDVSPFYSYFYNKIVGDFDTDPQKIIYKNLSGNALSRGVTLNADYTPVGAPLSVTAGITYMDVLIREEENGILLTRRQLFAPTWSGNLMLTYRFKKKIIADLTAKWEGSMRLPVVPNDFRPEYSPWMCTANFQLSYKASDRFTVYGGVKNLLNTVPKNPILRPFDPFDKTASDPVTNPNGYTFDPSYSYASMQGIRGFFGLRYTL</sequence>
<keyword evidence="10" id="KW-0732">Signal</keyword>
<evidence type="ECO:0000256" key="7">
    <source>
        <dbReference type="ARBA" id="ARBA00023237"/>
    </source>
</evidence>
<evidence type="ECO:0000256" key="4">
    <source>
        <dbReference type="ARBA" id="ARBA00022692"/>
    </source>
</evidence>
<reference evidence="14" key="1">
    <citation type="journal article" date="2019" name="Int. J. Syst. Evol. Microbiol.">
        <title>The Global Catalogue of Microorganisms (GCM) 10K type strain sequencing project: providing services to taxonomists for standard genome sequencing and annotation.</title>
        <authorList>
            <consortium name="The Broad Institute Genomics Platform"/>
            <consortium name="The Broad Institute Genome Sequencing Center for Infectious Disease"/>
            <person name="Wu L."/>
            <person name="Ma J."/>
        </authorList>
    </citation>
    <scope>NUCLEOTIDE SEQUENCE [LARGE SCALE GENOMIC DNA]</scope>
    <source>
        <strain evidence="14">JCM 31921</strain>
    </source>
</reference>
<dbReference type="PANTHER" id="PTHR30069">
    <property type="entry name" value="TONB-DEPENDENT OUTER MEMBRANE RECEPTOR"/>
    <property type="match status" value="1"/>
</dbReference>
<dbReference type="PANTHER" id="PTHR30069:SF57">
    <property type="entry name" value="TONB-DEPENDENT RECEPTOR"/>
    <property type="match status" value="1"/>
</dbReference>
<dbReference type="EMBL" id="BAABEZ010000004">
    <property type="protein sequence ID" value="GAA4451103.1"/>
    <property type="molecule type" value="Genomic_DNA"/>
</dbReference>
<dbReference type="Pfam" id="PF07715">
    <property type="entry name" value="Plug"/>
    <property type="match status" value="1"/>
</dbReference>
<dbReference type="Gene3D" id="2.170.130.10">
    <property type="entry name" value="TonB-dependent receptor, plug domain"/>
    <property type="match status" value="1"/>
</dbReference>